<dbReference type="EMBL" id="CP002289">
    <property type="protein sequence ID" value="ADP20105.1"/>
    <property type="molecule type" value="Genomic_DNA"/>
</dbReference>
<sequence length="197" mass="21211">MPTDPHIAELSASNPMPPCDAPAGDLKRWMAGRLGLHARLQQGSDSTMREAHGLWCAIVDSLVWQRDRQGAELDLSRFVLALGLPDLRRRAEDGDAVLAEYLSRVAGGSEGQSALYRRRHAYLASFLVGELIAEIEHFCKRAAAHPLLLGAGRRDVGRWQAFGLAASCIVIGAGLAAFALTSSPSMVGDLWTGFGSF</sequence>
<reference evidence="3" key="1">
    <citation type="journal article" date="2011" name="J. Bacteriol.">
        <title>Complete genome sequence of the haloaromatic acid-degrading bacterium Achromobacter xylosoxidans A8.</title>
        <authorList>
            <person name="Strnad H."/>
            <person name="Ridl J."/>
            <person name="Paces J."/>
            <person name="Kolar M."/>
            <person name="Vlcek C."/>
            <person name="Paces V."/>
        </authorList>
    </citation>
    <scope>NUCLEOTIDE SEQUENCE [LARGE SCALE GENOMIC DNA]</scope>
    <source>
        <strain evidence="3">A8</strain>
        <plasmid evidence="3">pA82</plasmid>
    </source>
</reference>
<feature type="transmembrane region" description="Helical" evidence="1">
    <location>
        <begin position="161"/>
        <end position="181"/>
    </location>
</feature>
<dbReference type="KEGG" id="axy:AXYL_06823"/>
<keyword evidence="2" id="KW-0614">Plasmid</keyword>
<proteinExistence type="predicted"/>
<geneLocation type="plasmid" evidence="2 3">
    <name>pA82</name>
</geneLocation>
<keyword evidence="1" id="KW-0812">Transmembrane</keyword>
<name>E3HYF1_ACHXA</name>
<accession>E3HYF1</accession>
<dbReference type="Proteomes" id="UP000006876">
    <property type="component" value="Plasmid pA82"/>
</dbReference>
<gene>
    <name evidence="2" type="ordered locus">AXYL_06823</name>
</gene>
<evidence type="ECO:0000256" key="1">
    <source>
        <dbReference type="SAM" id="Phobius"/>
    </source>
</evidence>
<evidence type="ECO:0000313" key="3">
    <source>
        <dbReference type="Proteomes" id="UP000006876"/>
    </source>
</evidence>
<organism evidence="2 3">
    <name type="scientific">Achromobacter xylosoxidans (strain A8)</name>
    <dbReference type="NCBI Taxonomy" id="762376"/>
    <lineage>
        <taxon>Bacteria</taxon>
        <taxon>Pseudomonadati</taxon>
        <taxon>Pseudomonadota</taxon>
        <taxon>Betaproteobacteria</taxon>
        <taxon>Burkholderiales</taxon>
        <taxon>Alcaligenaceae</taxon>
        <taxon>Achromobacter</taxon>
    </lineage>
</organism>
<dbReference type="AlphaFoldDB" id="E3HYF1"/>
<keyword evidence="1" id="KW-0472">Membrane</keyword>
<keyword evidence="1" id="KW-1133">Transmembrane helix</keyword>
<evidence type="ECO:0000313" key="2">
    <source>
        <dbReference type="EMBL" id="ADP20105.1"/>
    </source>
</evidence>
<dbReference type="HOGENOM" id="CLU_1381508_0_0_4"/>
<protein>
    <submittedName>
        <fullName evidence="2">Uncharacterized protein</fullName>
    </submittedName>
</protein>